<dbReference type="EMBL" id="KB705907">
    <property type="protein sequence ID" value="EMR70209.1"/>
    <property type="molecule type" value="Genomic_DNA"/>
</dbReference>
<evidence type="ECO:0000256" key="1">
    <source>
        <dbReference type="SAM" id="MobiDB-lite"/>
    </source>
</evidence>
<dbReference type="HOGENOM" id="CLU_1503436_0_0_1"/>
<organism evidence="2 3">
    <name type="scientific">Eutypa lata (strain UCR-EL1)</name>
    <name type="common">Grapevine dieback disease fungus</name>
    <name type="synonym">Eutypa armeniacae</name>
    <dbReference type="NCBI Taxonomy" id="1287681"/>
    <lineage>
        <taxon>Eukaryota</taxon>
        <taxon>Fungi</taxon>
        <taxon>Dikarya</taxon>
        <taxon>Ascomycota</taxon>
        <taxon>Pezizomycotina</taxon>
        <taxon>Sordariomycetes</taxon>
        <taxon>Xylariomycetidae</taxon>
        <taxon>Xylariales</taxon>
        <taxon>Diatrypaceae</taxon>
        <taxon>Eutypa</taxon>
    </lineage>
</organism>
<dbReference type="AlphaFoldDB" id="M7SUI2"/>
<dbReference type="KEGG" id="ela:UCREL1_2759"/>
<sequence length="179" mass="20447">MGYHDNEMGSSSGEYHYNHHYNHHHHRHHHRHHPVKLPYESYKGAFVGDHYRLQQLRLQSDFLDIYAVTCLCGSAFEAQAFSLSCPCGTKLLDSRRRRMKRIYRSQNFVDVFVQAGRRFLVSEVRRSEAEWQNVCHQIRQNAIESGGGGGGGGGTNRHLASVDDEEDCAHGSMIPVEIV</sequence>
<gene>
    <name evidence="2" type="ORF">UCREL1_2759</name>
</gene>
<dbReference type="OrthoDB" id="4776374at2759"/>
<protein>
    <submittedName>
        <fullName evidence="2">Uncharacterized protein</fullName>
    </submittedName>
</protein>
<proteinExistence type="predicted"/>
<dbReference type="eggNOG" id="ENOG502RK30">
    <property type="taxonomic scope" value="Eukaryota"/>
</dbReference>
<feature type="compositionally biased region" description="Basic residues" evidence="1">
    <location>
        <begin position="18"/>
        <end position="34"/>
    </location>
</feature>
<name>M7SUI2_EUTLA</name>
<accession>M7SUI2</accession>
<feature type="region of interest" description="Disordered" evidence="1">
    <location>
        <begin position="1"/>
        <end position="34"/>
    </location>
</feature>
<evidence type="ECO:0000313" key="3">
    <source>
        <dbReference type="Proteomes" id="UP000012174"/>
    </source>
</evidence>
<dbReference type="Proteomes" id="UP000012174">
    <property type="component" value="Unassembled WGS sequence"/>
</dbReference>
<evidence type="ECO:0000313" key="2">
    <source>
        <dbReference type="EMBL" id="EMR70209.1"/>
    </source>
</evidence>
<keyword evidence="3" id="KW-1185">Reference proteome</keyword>
<reference evidence="3" key="1">
    <citation type="journal article" date="2013" name="Genome Announc.">
        <title>Draft genome sequence of the grapevine dieback fungus Eutypa lata UCR-EL1.</title>
        <authorList>
            <person name="Blanco-Ulate B."/>
            <person name="Rolshausen P.E."/>
            <person name="Cantu D."/>
        </authorList>
    </citation>
    <scope>NUCLEOTIDE SEQUENCE [LARGE SCALE GENOMIC DNA]</scope>
    <source>
        <strain evidence="3">UCR-EL1</strain>
    </source>
</reference>